<protein>
    <submittedName>
        <fullName evidence="8">Biotin/lipoyl-binding protein</fullName>
    </submittedName>
</protein>
<dbReference type="EMBL" id="VUMV01000004">
    <property type="protein sequence ID" value="MST82110.1"/>
    <property type="molecule type" value="Genomic_DNA"/>
</dbReference>
<sequence>MKCPMLLLPVRTGTTGLTCRSRIRSSTMLCCSHSRNRRTETMPRNKKKMAVILAVVLAACAAAGFIGIRLKNSGTGASADEENTAYVEKVSVLAGNTDGTGMVNRFAGVVESQDTWSVEQKSDSTVKEILVTVGQKVKKGDPLFTYDTDKYNDSLAQAQIDLERLNNEKESINATIAELQKQQRKAKAADQANYTIQIQEQQLAEKQKELDIQSKQADIDKLNDNIAHATVTSEIDGVVKSIRSGTSNADASVSGMQDNSFLTVMKSGDYRIKGSINEQNISQIAEGSPMLVVSRTDSSATWKGTVSKIDTSNPSSGQNNGMSSDMSAGSSSYPFYVELDSSDGLIMGQHVYLEPDVGQTEKKDGLWIPEYLVDETDAENPFVWADKDGKLAKQAVTLGDKDESLGTVEILSGLSESDSIAFPDSSLKEGMRTAPMAEMPADTSVVSGSGTDMESVFSSSAGEEVYGSSVYNDYGTREVRGNDTGTEDAGDNAGQTSGTGEAGSADTEAVG</sequence>
<evidence type="ECO:0000256" key="3">
    <source>
        <dbReference type="SAM" id="Coils"/>
    </source>
</evidence>
<evidence type="ECO:0000313" key="9">
    <source>
        <dbReference type="Proteomes" id="UP000466864"/>
    </source>
</evidence>
<keyword evidence="9" id="KW-1185">Reference proteome</keyword>
<dbReference type="InterPro" id="IPR050465">
    <property type="entry name" value="UPF0194_transport"/>
</dbReference>
<evidence type="ECO:0000256" key="5">
    <source>
        <dbReference type="SAM" id="Phobius"/>
    </source>
</evidence>
<dbReference type="Gene3D" id="2.40.30.170">
    <property type="match status" value="1"/>
</dbReference>
<dbReference type="AlphaFoldDB" id="A0A7X2P8D1"/>
<keyword evidence="5" id="KW-0472">Membrane</keyword>
<dbReference type="Gene3D" id="2.40.420.20">
    <property type="match status" value="1"/>
</dbReference>
<dbReference type="PANTHER" id="PTHR32347">
    <property type="entry name" value="EFFLUX SYSTEM COMPONENT YKNX-RELATED"/>
    <property type="match status" value="1"/>
</dbReference>
<evidence type="ECO:0000256" key="2">
    <source>
        <dbReference type="ARBA" id="ARBA00023054"/>
    </source>
</evidence>
<feature type="domain" description="YknX-like barrel-sandwich hybrid" evidence="6">
    <location>
        <begin position="125"/>
        <end position="249"/>
    </location>
</feature>
<feature type="domain" description="YknX-like beta-barrel" evidence="7">
    <location>
        <begin position="271"/>
        <end position="354"/>
    </location>
</feature>
<dbReference type="InterPro" id="IPR058636">
    <property type="entry name" value="Beta-barrel_YknX"/>
</dbReference>
<evidence type="ECO:0000256" key="4">
    <source>
        <dbReference type="SAM" id="MobiDB-lite"/>
    </source>
</evidence>
<feature type="compositionally biased region" description="Polar residues" evidence="4">
    <location>
        <begin position="305"/>
        <end position="320"/>
    </location>
</feature>
<comment type="subcellular location">
    <subcellularLocation>
        <location evidence="1">Cell envelope</location>
    </subcellularLocation>
</comment>
<proteinExistence type="predicted"/>
<dbReference type="SUPFAM" id="SSF111369">
    <property type="entry name" value="HlyD-like secretion proteins"/>
    <property type="match status" value="1"/>
</dbReference>
<keyword evidence="5" id="KW-1133">Transmembrane helix</keyword>
<evidence type="ECO:0000256" key="1">
    <source>
        <dbReference type="ARBA" id="ARBA00004196"/>
    </source>
</evidence>
<dbReference type="Proteomes" id="UP000466864">
    <property type="component" value="Unassembled WGS sequence"/>
</dbReference>
<dbReference type="Pfam" id="PF25984">
    <property type="entry name" value="BSH_YknX"/>
    <property type="match status" value="1"/>
</dbReference>
<dbReference type="Pfam" id="PF25990">
    <property type="entry name" value="Beta-barrel_YknX"/>
    <property type="match status" value="1"/>
</dbReference>
<organism evidence="8 9">
    <name type="scientific">Bilifractor porci</name>
    <dbReference type="NCBI Taxonomy" id="2606636"/>
    <lineage>
        <taxon>Bacteria</taxon>
        <taxon>Bacillati</taxon>
        <taxon>Bacillota</taxon>
        <taxon>Clostridia</taxon>
        <taxon>Lachnospirales</taxon>
        <taxon>Lachnospiraceae</taxon>
        <taxon>Bilifractor</taxon>
    </lineage>
</organism>
<dbReference type="GO" id="GO:0030313">
    <property type="term" value="C:cell envelope"/>
    <property type="evidence" value="ECO:0007669"/>
    <property type="project" value="UniProtKB-SubCell"/>
</dbReference>
<evidence type="ECO:0000313" key="8">
    <source>
        <dbReference type="EMBL" id="MST82110.1"/>
    </source>
</evidence>
<keyword evidence="2 3" id="KW-0175">Coiled coil</keyword>
<reference evidence="8 9" key="1">
    <citation type="submission" date="2019-08" db="EMBL/GenBank/DDBJ databases">
        <title>In-depth cultivation of the pig gut microbiome towards novel bacterial diversity and tailored functional studies.</title>
        <authorList>
            <person name="Wylensek D."/>
            <person name="Hitch T.C.A."/>
            <person name="Clavel T."/>
        </authorList>
    </citation>
    <scope>NUCLEOTIDE SEQUENCE [LARGE SCALE GENOMIC DNA]</scope>
    <source>
        <strain evidence="8 9">Oil+RF-744-WCA-WT-13</strain>
    </source>
</reference>
<dbReference type="PANTHER" id="PTHR32347:SF14">
    <property type="entry name" value="EFFLUX SYSTEM COMPONENT YKNX-RELATED"/>
    <property type="match status" value="1"/>
</dbReference>
<gene>
    <name evidence="8" type="ORF">FYJ60_07265</name>
</gene>
<feature type="region of interest" description="Disordered" evidence="4">
    <location>
        <begin position="472"/>
        <end position="511"/>
    </location>
</feature>
<dbReference type="Gene3D" id="2.40.50.100">
    <property type="match status" value="1"/>
</dbReference>
<name>A0A7X2P8D1_9FIRM</name>
<evidence type="ECO:0000259" key="6">
    <source>
        <dbReference type="Pfam" id="PF25984"/>
    </source>
</evidence>
<dbReference type="InterPro" id="IPR058639">
    <property type="entry name" value="BSH_YknX-like"/>
</dbReference>
<evidence type="ECO:0000259" key="7">
    <source>
        <dbReference type="Pfam" id="PF25990"/>
    </source>
</evidence>
<feature type="coiled-coil region" evidence="3">
    <location>
        <begin position="148"/>
        <end position="232"/>
    </location>
</feature>
<comment type="caution">
    <text evidence="8">The sequence shown here is derived from an EMBL/GenBank/DDBJ whole genome shotgun (WGS) entry which is preliminary data.</text>
</comment>
<feature type="region of interest" description="Disordered" evidence="4">
    <location>
        <begin position="305"/>
        <end position="327"/>
    </location>
</feature>
<keyword evidence="5" id="KW-0812">Transmembrane</keyword>
<feature type="transmembrane region" description="Helical" evidence="5">
    <location>
        <begin position="49"/>
        <end position="68"/>
    </location>
</feature>
<accession>A0A7X2P8D1</accession>